<dbReference type="Gramene" id="KGN49395">
    <property type="protein sequence ID" value="KGN49395"/>
    <property type="gene ID" value="Csa_6G523360"/>
</dbReference>
<evidence type="ECO:0000313" key="3">
    <source>
        <dbReference type="Proteomes" id="UP000029981"/>
    </source>
</evidence>
<dbReference type="Gene3D" id="2.30.240.10">
    <property type="entry name" value="At5g01610-like"/>
    <property type="match status" value="1"/>
</dbReference>
<gene>
    <name evidence="2" type="ORF">Csa_6G523360</name>
</gene>
<dbReference type="AlphaFoldDB" id="A0A0A0KI40"/>
<dbReference type="Pfam" id="PF04398">
    <property type="entry name" value="DUF538"/>
    <property type="match status" value="1"/>
</dbReference>
<reference evidence="2 3" key="1">
    <citation type="journal article" date="2009" name="Nat. Genet.">
        <title>The genome of the cucumber, Cucumis sativus L.</title>
        <authorList>
            <person name="Huang S."/>
            <person name="Li R."/>
            <person name="Zhang Z."/>
            <person name="Li L."/>
            <person name="Gu X."/>
            <person name="Fan W."/>
            <person name="Lucas W.J."/>
            <person name="Wang X."/>
            <person name="Xie B."/>
            <person name="Ni P."/>
            <person name="Ren Y."/>
            <person name="Zhu H."/>
            <person name="Li J."/>
            <person name="Lin K."/>
            <person name="Jin W."/>
            <person name="Fei Z."/>
            <person name="Li G."/>
            <person name="Staub J."/>
            <person name="Kilian A."/>
            <person name="van der Vossen E.A."/>
            <person name="Wu Y."/>
            <person name="Guo J."/>
            <person name="He J."/>
            <person name="Jia Z."/>
            <person name="Ren Y."/>
            <person name="Tian G."/>
            <person name="Lu Y."/>
            <person name="Ruan J."/>
            <person name="Qian W."/>
            <person name="Wang M."/>
            <person name="Huang Q."/>
            <person name="Li B."/>
            <person name="Xuan Z."/>
            <person name="Cao J."/>
            <person name="Asan"/>
            <person name="Wu Z."/>
            <person name="Zhang J."/>
            <person name="Cai Q."/>
            <person name="Bai Y."/>
            <person name="Zhao B."/>
            <person name="Han Y."/>
            <person name="Li Y."/>
            <person name="Li X."/>
            <person name="Wang S."/>
            <person name="Shi Q."/>
            <person name="Liu S."/>
            <person name="Cho W.K."/>
            <person name="Kim J.Y."/>
            <person name="Xu Y."/>
            <person name="Heller-Uszynska K."/>
            <person name="Miao H."/>
            <person name="Cheng Z."/>
            <person name="Zhang S."/>
            <person name="Wu J."/>
            <person name="Yang Y."/>
            <person name="Kang H."/>
            <person name="Li M."/>
            <person name="Liang H."/>
            <person name="Ren X."/>
            <person name="Shi Z."/>
            <person name="Wen M."/>
            <person name="Jian M."/>
            <person name="Yang H."/>
            <person name="Zhang G."/>
            <person name="Yang Z."/>
            <person name="Chen R."/>
            <person name="Liu S."/>
            <person name="Li J."/>
            <person name="Ma L."/>
            <person name="Liu H."/>
            <person name="Zhou Y."/>
            <person name="Zhao J."/>
            <person name="Fang X."/>
            <person name="Li G."/>
            <person name="Fang L."/>
            <person name="Li Y."/>
            <person name="Liu D."/>
            <person name="Zheng H."/>
            <person name="Zhang Y."/>
            <person name="Qin N."/>
            <person name="Li Z."/>
            <person name="Yang G."/>
            <person name="Yang S."/>
            <person name="Bolund L."/>
            <person name="Kristiansen K."/>
            <person name="Zheng H."/>
            <person name="Li S."/>
            <person name="Zhang X."/>
            <person name="Yang H."/>
            <person name="Wang J."/>
            <person name="Sun R."/>
            <person name="Zhang B."/>
            <person name="Jiang S."/>
            <person name="Wang J."/>
            <person name="Du Y."/>
            <person name="Li S."/>
        </authorList>
    </citation>
    <scope>NUCLEOTIDE SEQUENCE [LARGE SCALE GENOMIC DNA]</scope>
    <source>
        <strain evidence="3">cv. 9930</strain>
    </source>
</reference>
<accession>A0A0A0KI40</accession>
<reference evidence="2 3" key="4">
    <citation type="journal article" date="2011" name="BMC Genomics">
        <title>RNA-Seq improves annotation of protein-coding genes in the cucumber genome.</title>
        <authorList>
            <person name="Li Z."/>
            <person name="Zhang Z."/>
            <person name="Yan P."/>
            <person name="Huang S."/>
            <person name="Fei Z."/>
            <person name="Lin K."/>
        </authorList>
    </citation>
    <scope>NUCLEOTIDE SEQUENCE [LARGE SCALE GENOMIC DNA]</scope>
    <source>
        <strain evidence="3">cv. 9930</strain>
    </source>
</reference>
<reference evidence="2 3" key="3">
    <citation type="journal article" date="2010" name="BMC Genomics">
        <title>Transcriptome sequencing and comparative analysis of cucumber flowers with different sex types.</title>
        <authorList>
            <person name="Guo S."/>
            <person name="Zheng Y."/>
            <person name="Joung J.G."/>
            <person name="Liu S."/>
            <person name="Zhang Z."/>
            <person name="Crasta O.R."/>
            <person name="Sobral B.W."/>
            <person name="Xu Y."/>
            <person name="Huang S."/>
            <person name="Fei Z."/>
        </authorList>
    </citation>
    <scope>NUCLEOTIDE SEQUENCE [LARGE SCALE GENOMIC DNA]</scope>
    <source>
        <strain evidence="3">cv. 9930</strain>
    </source>
</reference>
<protein>
    <recommendedName>
        <fullName evidence="4">DUF538 domain-containing protein</fullName>
    </recommendedName>
</protein>
<organism evidence="2 3">
    <name type="scientific">Cucumis sativus</name>
    <name type="common">Cucumber</name>
    <dbReference type="NCBI Taxonomy" id="3659"/>
    <lineage>
        <taxon>Eukaryota</taxon>
        <taxon>Viridiplantae</taxon>
        <taxon>Streptophyta</taxon>
        <taxon>Embryophyta</taxon>
        <taxon>Tracheophyta</taxon>
        <taxon>Spermatophyta</taxon>
        <taxon>Magnoliopsida</taxon>
        <taxon>eudicotyledons</taxon>
        <taxon>Gunneridae</taxon>
        <taxon>Pentapetalae</taxon>
        <taxon>rosids</taxon>
        <taxon>fabids</taxon>
        <taxon>Cucurbitales</taxon>
        <taxon>Cucurbitaceae</taxon>
        <taxon>Benincaseae</taxon>
        <taxon>Cucumis</taxon>
    </lineage>
</organism>
<name>A0A0A0KI40_CUCSA</name>
<feature type="compositionally biased region" description="Basic and acidic residues" evidence="1">
    <location>
        <begin position="11"/>
        <end position="25"/>
    </location>
</feature>
<evidence type="ECO:0000313" key="2">
    <source>
        <dbReference type="EMBL" id="KGN49395.1"/>
    </source>
</evidence>
<dbReference type="SUPFAM" id="SSF141562">
    <property type="entry name" value="At5g01610-like"/>
    <property type="match status" value="1"/>
</dbReference>
<dbReference type="EMBL" id="CM002927">
    <property type="protein sequence ID" value="KGN49395.1"/>
    <property type="molecule type" value="Genomic_DNA"/>
</dbReference>
<sequence length="189" mass="22073">MKVKFMNSPRKNTESHKVPKADNKYKPFSRENENYRIKTSVVMTTQLATHRADAEIYYGDAICKQKSQDLLDQFFLPRGLLPLNDILEVGYNRTSGFIWLKQQKKKEHRFPAIGRTVLYDTEVSAFIEERRFRRLTGVKSKEFFLWITVSEIYVDQQNTSKITFGTSTGIAKSFPVSAFLIEEETDRKK</sequence>
<dbReference type="InterPro" id="IPR036758">
    <property type="entry name" value="At5g01610-like"/>
</dbReference>
<feature type="region of interest" description="Disordered" evidence="1">
    <location>
        <begin position="1"/>
        <end position="25"/>
    </location>
</feature>
<proteinExistence type="predicted"/>
<dbReference type="eggNOG" id="ENOG502S0BP">
    <property type="taxonomic scope" value="Eukaryota"/>
</dbReference>
<dbReference type="OMA" id="GYVWIKI"/>
<dbReference type="PANTHER" id="PTHR31676">
    <property type="entry name" value="T31J12.3 PROTEIN-RELATED"/>
    <property type="match status" value="1"/>
</dbReference>
<evidence type="ECO:0008006" key="4">
    <source>
        <dbReference type="Google" id="ProtNLM"/>
    </source>
</evidence>
<dbReference type="PANTHER" id="PTHR31676:SF7">
    <property type="entry name" value="DUF538 DOMAIN-CONTAINING PROTEIN"/>
    <property type="match status" value="1"/>
</dbReference>
<dbReference type="STRING" id="3659.A0A0A0KI40"/>
<evidence type="ECO:0000256" key="1">
    <source>
        <dbReference type="SAM" id="MobiDB-lite"/>
    </source>
</evidence>
<reference evidence="2 3" key="2">
    <citation type="journal article" date="2009" name="PLoS ONE">
        <title>An integrated genetic and cytogenetic map of the cucumber genome.</title>
        <authorList>
            <person name="Ren Y."/>
            <person name="Zhang Z."/>
            <person name="Liu J."/>
            <person name="Staub J.E."/>
            <person name="Han Y."/>
            <person name="Cheng Z."/>
            <person name="Li X."/>
            <person name="Lu J."/>
            <person name="Miao H."/>
            <person name="Kang H."/>
            <person name="Xie B."/>
            <person name="Gu X."/>
            <person name="Wang X."/>
            <person name="Du Y."/>
            <person name="Jin W."/>
            <person name="Huang S."/>
        </authorList>
    </citation>
    <scope>NUCLEOTIDE SEQUENCE [LARGE SCALE GENOMIC DNA]</scope>
    <source>
        <strain evidence="3">cv. 9930</strain>
    </source>
</reference>
<keyword evidence="3" id="KW-1185">Reference proteome</keyword>
<dbReference type="InterPro" id="IPR007493">
    <property type="entry name" value="DUF538"/>
</dbReference>
<dbReference type="Proteomes" id="UP000029981">
    <property type="component" value="Chromosome 6"/>
</dbReference>